<dbReference type="Gramene" id="AUR62033557-RA">
    <property type="protein sequence ID" value="AUR62033557-RA:cds"/>
    <property type="gene ID" value="AUR62033557"/>
</dbReference>
<reference evidence="1" key="2">
    <citation type="submission" date="2021-03" db="UniProtKB">
        <authorList>
            <consortium name="EnsemblPlants"/>
        </authorList>
    </citation>
    <scope>IDENTIFICATION</scope>
</reference>
<sequence>MVYKSGLVLGITCGVRESECLVLASSQAACDFFGLEFLRVRCCLSLYSRSSSACIITAVMSPFQVVALSSGEKIYIPFCPLVQITDCLDFPKPTYFVVDAVKCYSCVYIRTEGAHGIFWFNGGEAATIDKSKEIAALRAINFLIKKYGVCVGDFTMDRMRMYEKCGKLYRLKRNSMESGDKRKCCGNKVAGAVVHVALDYVGFMPRVIRKTGVLVISIETVYSAGLGRGGGRIARMPRQLRAERLANNTDTVAYDIQLEAPVRRSASRTRMHSQLQHQALNNIDESEASTESHLVPNPVVIPQYGERKSIRRRTIEAMSDLEPVRCLGLTFFSTFPRTRETISISIAKRRTSLSLQSSLLQFAIASTSPLRSTVEACVAAPPTRQPPPCVRRCSSVPHQSASHHSTTSANRQFGSHFTSCVRRLRAAYAGTPSSSDLRASAVFASSNPSMVCLANPNSKFPI</sequence>
<dbReference type="AlphaFoldDB" id="A0A803MQK6"/>
<dbReference type="Proteomes" id="UP000596660">
    <property type="component" value="Unplaced"/>
</dbReference>
<accession>A0A803MQK6</accession>
<organism evidence="1 2">
    <name type="scientific">Chenopodium quinoa</name>
    <name type="common">Quinoa</name>
    <dbReference type="NCBI Taxonomy" id="63459"/>
    <lineage>
        <taxon>Eukaryota</taxon>
        <taxon>Viridiplantae</taxon>
        <taxon>Streptophyta</taxon>
        <taxon>Embryophyta</taxon>
        <taxon>Tracheophyta</taxon>
        <taxon>Spermatophyta</taxon>
        <taxon>Magnoliopsida</taxon>
        <taxon>eudicotyledons</taxon>
        <taxon>Gunneridae</taxon>
        <taxon>Pentapetalae</taxon>
        <taxon>Caryophyllales</taxon>
        <taxon>Chenopodiaceae</taxon>
        <taxon>Chenopodioideae</taxon>
        <taxon>Atripliceae</taxon>
        <taxon>Chenopodium</taxon>
    </lineage>
</organism>
<reference evidence="1" key="1">
    <citation type="journal article" date="2017" name="Nature">
        <title>The genome of Chenopodium quinoa.</title>
        <authorList>
            <person name="Jarvis D.E."/>
            <person name="Ho Y.S."/>
            <person name="Lightfoot D.J."/>
            <person name="Schmoeckel S.M."/>
            <person name="Li B."/>
            <person name="Borm T.J.A."/>
            <person name="Ohyanagi H."/>
            <person name="Mineta K."/>
            <person name="Michell C.T."/>
            <person name="Saber N."/>
            <person name="Kharbatia N.M."/>
            <person name="Rupper R.R."/>
            <person name="Sharp A.R."/>
            <person name="Dally N."/>
            <person name="Boughton B.A."/>
            <person name="Woo Y.H."/>
            <person name="Gao G."/>
            <person name="Schijlen E.G.W.M."/>
            <person name="Guo X."/>
            <person name="Momin A.A."/>
            <person name="Negrao S."/>
            <person name="Al-Babili S."/>
            <person name="Gehring C."/>
            <person name="Roessner U."/>
            <person name="Jung C."/>
            <person name="Murphy K."/>
            <person name="Arold S.T."/>
            <person name="Gojobori T."/>
            <person name="van der Linden C.G."/>
            <person name="van Loo E.N."/>
            <person name="Jellen E.N."/>
            <person name="Maughan P.J."/>
            <person name="Tester M."/>
        </authorList>
    </citation>
    <scope>NUCLEOTIDE SEQUENCE [LARGE SCALE GENOMIC DNA]</scope>
    <source>
        <strain evidence="1">cv. PI 614886</strain>
    </source>
</reference>
<dbReference type="EnsemblPlants" id="AUR62033557-RA">
    <property type="protein sequence ID" value="AUR62033557-RA:cds"/>
    <property type="gene ID" value="AUR62033557"/>
</dbReference>
<evidence type="ECO:0000313" key="1">
    <source>
        <dbReference type="EnsemblPlants" id="AUR62033557-RA:cds"/>
    </source>
</evidence>
<keyword evidence="2" id="KW-1185">Reference proteome</keyword>
<proteinExistence type="predicted"/>
<protein>
    <submittedName>
        <fullName evidence="1">Uncharacterized protein</fullName>
    </submittedName>
</protein>
<name>A0A803MQK6_CHEQI</name>
<evidence type="ECO:0000313" key="2">
    <source>
        <dbReference type="Proteomes" id="UP000596660"/>
    </source>
</evidence>